<organism evidence="7 8">
    <name type="scientific">Roseibium aggregatum (strain ATCC 25650 / DSM 13394 / JCM 20685 / NBRC 16684 / NCIMB 2208 / IAM 12614 / B1)</name>
    <name type="common">Stappia aggregata</name>
    <dbReference type="NCBI Taxonomy" id="384765"/>
    <lineage>
        <taxon>Bacteria</taxon>
        <taxon>Pseudomonadati</taxon>
        <taxon>Pseudomonadota</taxon>
        <taxon>Alphaproteobacteria</taxon>
        <taxon>Hyphomicrobiales</taxon>
        <taxon>Stappiaceae</taxon>
        <taxon>Roseibium</taxon>
    </lineage>
</organism>
<dbReference type="Proteomes" id="UP000004848">
    <property type="component" value="Unassembled WGS sequence"/>
</dbReference>
<dbReference type="GO" id="GO:0003677">
    <property type="term" value="F:DNA binding"/>
    <property type="evidence" value="ECO:0007669"/>
    <property type="project" value="UniProtKB-KW"/>
</dbReference>
<evidence type="ECO:0000256" key="2">
    <source>
        <dbReference type="ARBA" id="ARBA00022908"/>
    </source>
</evidence>
<dbReference type="InterPro" id="IPR036162">
    <property type="entry name" value="Resolvase-like_N_sf"/>
</dbReference>
<dbReference type="PANTHER" id="PTHR30461:SF2">
    <property type="entry name" value="SERINE RECOMBINASE PINE-RELATED"/>
    <property type="match status" value="1"/>
</dbReference>
<dbReference type="AlphaFoldDB" id="A0P0T1"/>
<dbReference type="CDD" id="cd00569">
    <property type="entry name" value="HTH_Hin_like"/>
    <property type="match status" value="1"/>
</dbReference>
<reference evidence="7 8" key="1">
    <citation type="submission" date="2006-05" db="EMBL/GenBank/DDBJ databases">
        <authorList>
            <person name="King G."/>
            <person name="Ferriera S."/>
            <person name="Johnson J."/>
            <person name="Kravitz S."/>
            <person name="Beeson K."/>
            <person name="Sutton G."/>
            <person name="Rogers Y.-H."/>
            <person name="Friedman R."/>
            <person name="Frazier M."/>
            <person name="Venter J.C."/>
        </authorList>
    </citation>
    <scope>NUCLEOTIDE SEQUENCE [LARGE SCALE GENOMIC DNA]</scope>
    <source>
        <strain evidence="8">ATCC 25650 / DSM 13394 / JCM 20685 / NBRC 16684 / NCIMB 2208 / IAM 12614 / B1</strain>
    </source>
</reference>
<keyword evidence="2" id="KW-0229">DNA integration</keyword>
<dbReference type="SUPFAM" id="SSF46689">
    <property type="entry name" value="Homeodomain-like"/>
    <property type="match status" value="1"/>
</dbReference>
<name>A0P0T1_ROSAI</name>
<dbReference type="PANTHER" id="PTHR30461">
    <property type="entry name" value="DNA-INVERTASE FROM LAMBDOID PROPHAGE"/>
    <property type="match status" value="1"/>
</dbReference>
<sequence length="188" mass="20171">MKIGYIRTSTGDQVGAGQREALKAAGCERIFHDKGVSGGAVSKPQLERALKAASEGDALVVTRLDRLARSMKFLIEDVERIGGLGIDFVSLHEAIDSTAPGGRLFFYISAAYAEFERDVIRQRTKEGMAAAKRAGRPVGRPPAITDARWPGIRQMLDGGMTITAAARTAGVPRQAIYRRLEADAEVGG</sequence>
<evidence type="ECO:0000259" key="6">
    <source>
        <dbReference type="PROSITE" id="PS51736"/>
    </source>
</evidence>
<protein>
    <submittedName>
        <fullName evidence="7">Resolvase-like protein</fullName>
    </submittedName>
</protein>
<dbReference type="GeneID" id="68849093"/>
<dbReference type="PROSITE" id="PS51736">
    <property type="entry name" value="RECOMBINASES_3"/>
    <property type="match status" value="1"/>
</dbReference>
<gene>
    <name evidence="7" type="ORF">SIAM614_01354</name>
</gene>
<dbReference type="RefSeq" id="WP_006938660.1">
    <property type="nucleotide sequence ID" value="NZ_AAUW01000021.1"/>
</dbReference>
<feature type="active site" description="O-(5'-phospho-DNA)-serine intermediate" evidence="5">
    <location>
        <position position="9"/>
    </location>
</feature>
<dbReference type="OrthoDB" id="2290206at2"/>
<dbReference type="InterPro" id="IPR006120">
    <property type="entry name" value="Resolvase_HTH_dom"/>
</dbReference>
<evidence type="ECO:0000256" key="1">
    <source>
        <dbReference type="ARBA" id="ARBA00009913"/>
    </source>
</evidence>
<evidence type="ECO:0000256" key="3">
    <source>
        <dbReference type="ARBA" id="ARBA00023125"/>
    </source>
</evidence>
<dbReference type="CDD" id="cd03768">
    <property type="entry name" value="SR_ResInv"/>
    <property type="match status" value="1"/>
</dbReference>
<accession>A0P0T1</accession>
<keyword evidence="3" id="KW-0238">DNA-binding</keyword>
<dbReference type="eggNOG" id="COG1961">
    <property type="taxonomic scope" value="Bacteria"/>
</dbReference>
<comment type="similarity">
    <text evidence="1">Belongs to the site-specific recombinase resolvase family.</text>
</comment>
<dbReference type="SUPFAM" id="SSF53041">
    <property type="entry name" value="Resolvase-like"/>
    <property type="match status" value="1"/>
</dbReference>
<dbReference type="GO" id="GO:0000150">
    <property type="term" value="F:DNA strand exchange activity"/>
    <property type="evidence" value="ECO:0007669"/>
    <property type="project" value="InterPro"/>
</dbReference>
<evidence type="ECO:0000256" key="4">
    <source>
        <dbReference type="ARBA" id="ARBA00023172"/>
    </source>
</evidence>
<dbReference type="Gene3D" id="3.40.50.1390">
    <property type="entry name" value="Resolvase, N-terminal catalytic domain"/>
    <property type="match status" value="1"/>
</dbReference>
<dbReference type="InterPro" id="IPR050639">
    <property type="entry name" value="SSR_resolvase"/>
</dbReference>
<keyword evidence="4" id="KW-0233">DNA recombination</keyword>
<proteinExistence type="inferred from homology"/>
<dbReference type="InterPro" id="IPR009057">
    <property type="entry name" value="Homeodomain-like_sf"/>
</dbReference>
<comment type="caution">
    <text evidence="7">The sequence shown here is derived from an EMBL/GenBank/DDBJ whole genome shotgun (WGS) entry which is preliminary data.</text>
</comment>
<evidence type="ECO:0000313" key="8">
    <source>
        <dbReference type="Proteomes" id="UP000004848"/>
    </source>
</evidence>
<dbReference type="Pfam" id="PF02796">
    <property type="entry name" value="HTH_7"/>
    <property type="match status" value="1"/>
</dbReference>
<dbReference type="EMBL" id="AAUW01000021">
    <property type="protein sequence ID" value="EAV41395.1"/>
    <property type="molecule type" value="Genomic_DNA"/>
</dbReference>
<dbReference type="Pfam" id="PF00239">
    <property type="entry name" value="Resolvase"/>
    <property type="match status" value="1"/>
</dbReference>
<dbReference type="InterPro" id="IPR006119">
    <property type="entry name" value="Resolv_N"/>
</dbReference>
<dbReference type="PROSITE" id="PS00398">
    <property type="entry name" value="RECOMBINASES_2"/>
    <property type="match status" value="1"/>
</dbReference>
<evidence type="ECO:0000256" key="5">
    <source>
        <dbReference type="PIRSR" id="PIRSR606118-50"/>
    </source>
</evidence>
<dbReference type="InterPro" id="IPR006118">
    <property type="entry name" value="Recombinase_CS"/>
</dbReference>
<dbReference type="GO" id="GO:0015074">
    <property type="term" value="P:DNA integration"/>
    <property type="evidence" value="ECO:0007669"/>
    <property type="project" value="UniProtKB-KW"/>
</dbReference>
<evidence type="ECO:0000313" key="7">
    <source>
        <dbReference type="EMBL" id="EAV41395.1"/>
    </source>
</evidence>
<dbReference type="Gene3D" id="1.10.10.60">
    <property type="entry name" value="Homeodomain-like"/>
    <property type="match status" value="1"/>
</dbReference>
<feature type="domain" description="Resolvase/invertase-type recombinase catalytic" evidence="6">
    <location>
        <begin position="1"/>
        <end position="135"/>
    </location>
</feature>
<dbReference type="SMART" id="SM00857">
    <property type="entry name" value="Resolvase"/>
    <property type="match status" value="1"/>
</dbReference>